<proteinExistence type="predicted"/>
<reference evidence="1 2" key="1">
    <citation type="submission" date="2024-03" db="EMBL/GenBank/DDBJ databases">
        <title>Novel species of the genus Variovorax.</title>
        <authorList>
            <person name="Liu Q."/>
            <person name="Xin Y.-H."/>
        </authorList>
    </citation>
    <scope>NUCLEOTIDE SEQUENCE [LARGE SCALE GENOMIC DNA]</scope>
    <source>
        <strain evidence="1 2">KACC 18901</strain>
    </source>
</reference>
<accession>A0ABU8XJK4</accession>
<gene>
    <name evidence="1" type="ORF">WKW79_35375</name>
</gene>
<dbReference type="EMBL" id="JBBKZS010000041">
    <property type="protein sequence ID" value="MEJ8859876.1"/>
    <property type="molecule type" value="Genomic_DNA"/>
</dbReference>
<sequence>MNQLPTPEQLAVVEDDELHVLATSWRKRALHGDKEANGIAHALEVEQRRRARTSQLQQLTPEPAAATRPWWRFWRDEATAREDGDDATSS</sequence>
<comment type="caution">
    <text evidence="1">The sequence shown here is derived from an EMBL/GenBank/DDBJ whole genome shotgun (WGS) entry which is preliminary data.</text>
</comment>
<name>A0ABU8XJK4_9BURK</name>
<organism evidence="1 2">
    <name type="scientific">Variovorax robiniae</name>
    <dbReference type="NCBI Taxonomy" id="1836199"/>
    <lineage>
        <taxon>Bacteria</taxon>
        <taxon>Pseudomonadati</taxon>
        <taxon>Pseudomonadota</taxon>
        <taxon>Betaproteobacteria</taxon>
        <taxon>Burkholderiales</taxon>
        <taxon>Comamonadaceae</taxon>
        <taxon>Variovorax</taxon>
    </lineage>
</organism>
<evidence type="ECO:0000313" key="1">
    <source>
        <dbReference type="EMBL" id="MEJ8859876.1"/>
    </source>
</evidence>
<dbReference type="Proteomes" id="UP001367030">
    <property type="component" value="Unassembled WGS sequence"/>
</dbReference>
<protein>
    <submittedName>
        <fullName evidence="1">Uncharacterized protein</fullName>
    </submittedName>
</protein>
<keyword evidence="2" id="KW-1185">Reference proteome</keyword>
<dbReference type="RefSeq" id="WP_340339909.1">
    <property type="nucleotide sequence ID" value="NZ_JBBKZS010000041.1"/>
</dbReference>
<evidence type="ECO:0000313" key="2">
    <source>
        <dbReference type="Proteomes" id="UP001367030"/>
    </source>
</evidence>